<dbReference type="SUPFAM" id="SSF52402">
    <property type="entry name" value="Adenine nucleotide alpha hydrolases-like"/>
    <property type="match status" value="1"/>
</dbReference>
<name>A0A256KP12_HALEZ</name>
<dbReference type="Gene3D" id="3.40.50.620">
    <property type="entry name" value="HUPs"/>
    <property type="match status" value="1"/>
</dbReference>
<dbReference type="KEGG" id="hezz:EO776_16315"/>
<evidence type="ECO:0000259" key="2">
    <source>
        <dbReference type="Pfam" id="PF00582"/>
    </source>
</evidence>
<dbReference type="InterPro" id="IPR014729">
    <property type="entry name" value="Rossmann-like_a/b/a_fold"/>
</dbReference>
<keyword evidence="3" id="KW-0614">Plasmid</keyword>
<dbReference type="Pfam" id="PF00582">
    <property type="entry name" value="Usp"/>
    <property type="match status" value="1"/>
</dbReference>
<dbReference type="GeneID" id="301361414"/>
<sequence>MKELLLGIDQNVDRAVKQAETVLDLFEADNIHVYLLHDFGENPEGASVVQVTSVKRAKELFEEANVPVDLREGSGDPAESIIQHAEELDADAICIAGRKRSPAGKMLFGSVSQSVILNADRPVLTCSTPHESE</sequence>
<feature type="domain" description="UspA" evidence="2">
    <location>
        <begin position="2"/>
        <end position="125"/>
    </location>
</feature>
<dbReference type="PRINTS" id="PR01438">
    <property type="entry name" value="UNVRSLSTRESS"/>
</dbReference>
<gene>
    <name evidence="3" type="ORF">EO776_16315</name>
</gene>
<reference evidence="4" key="1">
    <citation type="submission" date="2019-01" db="EMBL/GenBank/DDBJ databases">
        <title>Complete genome of Halorubrum ezzemoulense strain FB21.</title>
        <authorList>
            <person name="Feng Y."/>
            <person name="Louyakis A.S."/>
            <person name="Papke R.T."/>
            <person name="Gogarten J.P."/>
        </authorList>
    </citation>
    <scope>NUCLEOTIDE SEQUENCE [LARGE SCALE GENOMIC DNA]</scope>
    <source>
        <strain evidence="4">Fb21</strain>
        <plasmid evidence="4">megaPlasmid</plasmid>
    </source>
</reference>
<evidence type="ECO:0000313" key="4">
    <source>
        <dbReference type="Proteomes" id="UP000293073"/>
    </source>
</evidence>
<dbReference type="PANTHER" id="PTHR46268:SF6">
    <property type="entry name" value="UNIVERSAL STRESS PROTEIN UP12"/>
    <property type="match status" value="1"/>
</dbReference>
<dbReference type="Proteomes" id="UP000293073">
    <property type="component" value="Plasmid megaplasmid"/>
</dbReference>
<dbReference type="InterPro" id="IPR006015">
    <property type="entry name" value="Universal_stress_UspA"/>
</dbReference>
<evidence type="ECO:0000313" key="3">
    <source>
        <dbReference type="EMBL" id="QAY21550.1"/>
    </source>
</evidence>
<protein>
    <submittedName>
        <fullName evidence="3">Universal stress protein</fullName>
    </submittedName>
</protein>
<dbReference type="AlphaFoldDB" id="A0A256KP12"/>
<comment type="similarity">
    <text evidence="1">Belongs to the universal stress protein A family.</text>
</comment>
<evidence type="ECO:0000256" key="1">
    <source>
        <dbReference type="ARBA" id="ARBA00008791"/>
    </source>
</evidence>
<dbReference type="CDD" id="cd00293">
    <property type="entry name" value="USP-like"/>
    <property type="match status" value="1"/>
</dbReference>
<dbReference type="RefSeq" id="WP_094520141.1">
    <property type="nucleotide sequence ID" value="NZ_CP034941.1"/>
</dbReference>
<accession>A0A256KP12</accession>
<geneLocation type="plasmid" evidence="4">
    <name>megaPlasmid</name>
</geneLocation>
<organism evidence="3 4">
    <name type="scientific">Halorubrum ezzemoulense</name>
    <name type="common">Halorubrum chaoviator</name>
    <dbReference type="NCBI Taxonomy" id="337243"/>
    <lineage>
        <taxon>Archaea</taxon>
        <taxon>Methanobacteriati</taxon>
        <taxon>Methanobacteriota</taxon>
        <taxon>Stenosarchaea group</taxon>
        <taxon>Halobacteria</taxon>
        <taxon>Halobacteriales</taxon>
        <taxon>Haloferacaceae</taxon>
        <taxon>Halorubrum</taxon>
    </lineage>
</organism>
<dbReference type="PANTHER" id="PTHR46268">
    <property type="entry name" value="STRESS RESPONSE PROTEIN NHAX"/>
    <property type="match status" value="1"/>
</dbReference>
<dbReference type="EMBL" id="CP034941">
    <property type="protein sequence ID" value="QAY21550.1"/>
    <property type="molecule type" value="Genomic_DNA"/>
</dbReference>
<proteinExistence type="inferred from homology"/>
<dbReference type="InterPro" id="IPR006016">
    <property type="entry name" value="UspA"/>
</dbReference>